<protein>
    <submittedName>
        <fullName evidence="2">Uncharacterized protein</fullName>
    </submittedName>
</protein>
<dbReference type="EMBL" id="FP893246">
    <property type="protein sequence ID" value="CBJ93171.1"/>
    <property type="molecule type" value="Genomic_DNA"/>
</dbReference>
<feature type="signal peptide" evidence="1">
    <location>
        <begin position="1"/>
        <end position="26"/>
    </location>
</feature>
<dbReference type="AlphaFoldDB" id="A0A9P1JLA7"/>
<gene>
    <name evidence="2" type="ORF">VIBNI_0144</name>
</gene>
<evidence type="ECO:0000313" key="2">
    <source>
        <dbReference type="EMBL" id="CBJ93171.1"/>
    </source>
</evidence>
<dbReference type="RefSeq" id="WP_013610303.1">
    <property type="nucleotide sequence ID" value="NC_015156.1"/>
</dbReference>
<keyword evidence="1" id="KW-0732">Signal</keyword>
<sequence>MFGGVDLMLRMSKLLLLLMCSNTAMALGDLRSIVDSAANVAKHCLYLEKSNALDFPQNEYFESLPSPYKVNVIIYLWKENSASCEKPAVDKLLKKLSELPELTSQPLIDIYSPTDNSEYIKGLNIEEIARIKAAFNQPFDGGALIRKLGI</sequence>
<reference evidence="2" key="1">
    <citation type="submission" date="2010-02" db="EMBL/GenBank/DDBJ databases">
        <authorList>
            <person name="Genoscope - CEA"/>
        </authorList>
    </citation>
    <scope>NUCLEOTIDE SEQUENCE</scope>
    <source>
        <plasmid evidence="2">VIBNI_pA</plasmid>
    </source>
</reference>
<name>A0A9P1JLA7_9VIBR</name>
<organism evidence="2">
    <name type="scientific">Vibrio nigripulchritudo</name>
    <dbReference type="NCBI Taxonomy" id="28173"/>
    <lineage>
        <taxon>Bacteria</taxon>
        <taxon>Pseudomonadati</taxon>
        <taxon>Pseudomonadota</taxon>
        <taxon>Gammaproteobacteria</taxon>
        <taxon>Vibrionales</taxon>
        <taxon>Vibrionaceae</taxon>
        <taxon>Vibrio</taxon>
    </lineage>
</organism>
<keyword evidence="2" id="KW-0614">Plasmid</keyword>
<evidence type="ECO:0000256" key="1">
    <source>
        <dbReference type="SAM" id="SignalP"/>
    </source>
</evidence>
<proteinExistence type="predicted"/>
<feature type="chain" id="PRO_5040201713" evidence="1">
    <location>
        <begin position="27"/>
        <end position="150"/>
    </location>
</feature>
<geneLocation type="plasmid" evidence="2">
    <name>VIBNI_pA</name>
</geneLocation>
<accession>A0A9P1JLA7</accession>